<protein>
    <submittedName>
        <fullName evidence="1">Uncharacterized protein</fullName>
    </submittedName>
</protein>
<reference evidence="1" key="1">
    <citation type="journal article" date="2020" name="Nature">
        <title>Giant virus diversity and host interactions through global metagenomics.</title>
        <authorList>
            <person name="Schulz F."/>
            <person name="Roux S."/>
            <person name="Paez-Espino D."/>
            <person name="Jungbluth S."/>
            <person name="Walsh D.A."/>
            <person name="Denef V.J."/>
            <person name="McMahon K.D."/>
            <person name="Konstantinidis K.T."/>
            <person name="Eloe-Fadrosh E.A."/>
            <person name="Kyrpides N.C."/>
            <person name="Woyke T."/>
        </authorList>
    </citation>
    <scope>NUCLEOTIDE SEQUENCE</scope>
    <source>
        <strain evidence="1">GVMAG-M-3300027833-11</strain>
    </source>
</reference>
<dbReference type="AlphaFoldDB" id="A0A6C0LGZ8"/>
<proteinExistence type="predicted"/>
<organism evidence="1">
    <name type="scientific">viral metagenome</name>
    <dbReference type="NCBI Taxonomy" id="1070528"/>
    <lineage>
        <taxon>unclassified sequences</taxon>
        <taxon>metagenomes</taxon>
        <taxon>organismal metagenomes</taxon>
    </lineage>
</organism>
<accession>A0A6C0LGZ8</accession>
<sequence length="112" mass="12379">MSNQSHVNSSSSKDYSIEWSINDGSYNPCAIITYVHDNTGIKSESDLANIAAEQVIHSISEKKDYICFNGPFTYFAGAVKEKSCETVVIKNNDPITPLAILAYYTTVENKCD</sequence>
<name>A0A6C0LGZ8_9ZZZZ</name>
<evidence type="ECO:0000313" key="1">
    <source>
        <dbReference type="EMBL" id="QHU30209.1"/>
    </source>
</evidence>
<dbReference type="EMBL" id="MN740504">
    <property type="protein sequence ID" value="QHU30209.1"/>
    <property type="molecule type" value="Genomic_DNA"/>
</dbReference>